<evidence type="ECO:0000256" key="1">
    <source>
        <dbReference type="SAM" id="Phobius"/>
    </source>
</evidence>
<accession>A0ABV5M3R2</accession>
<proteinExistence type="predicted"/>
<evidence type="ECO:0000313" key="3">
    <source>
        <dbReference type="Proteomes" id="UP001589608"/>
    </source>
</evidence>
<keyword evidence="3" id="KW-1185">Reference proteome</keyword>
<sequence length="107" mass="10574">MRSGVVVAGCALLIAVLGNGLADVATFVAARFAGGARGCDVDLDAGGRFAVLFVILLVYPAAHIVLGGVAAGLSALARPAASYWAVLGGAWVLLAVVSIAAVFYPGC</sequence>
<keyword evidence="1" id="KW-0812">Transmembrane</keyword>
<dbReference type="EMBL" id="JBHMCA010000021">
    <property type="protein sequence ID" value="MFB9443484.1"/>
    <property type="molecule type" value="Genomic_DNA"/>
</dbReference>
<feature type="transmembrane region" description="Helical" evidence="1">
    <location>
        <begin position="83"/>
        <end position="104"/>
    </location>
</feature>
<gene>
    <name evidence="2" type="ORF">ACFFTR_10345</name>
</gene>
<evidence type="ECO:0000313" key="2">
    <source>
        <dbReference type="EMBL" id="MFB9443484.1"/>
    </source>
</evidence>
<protein>
    <submittedName>
        <fullName evidence="2">Uncharacterized protein</fullName>
    </submittedName>
</protein>
<organism evidence="2 3">
    <name type="scientific">Dactylosporangium vinaceum</name>
    <dbReference type="NCBI Taxonomy" id="53362"/>
    <lineage>
        <taxon>Bacteria</taxon>
        <taxon>Bacillati</taxon>
        <taxon>Actinomycetota</taxon>
        <taxon>Actinomycetes</taxon>
        <taxon>Micromonosporales</taxon>
        <taxon>Micromonosporaceae</taxon>
        <taxon>Dactylosporangium</taxon>
    </lineage>
</organism>
<name>A0ABV5M3R2_9ACTN</name>
<dbReference type="Proteomes" id="UP001589608">
    <property type="component" value="Unassembled WGS sequence"/>
</dbReference>
<feature type="transmembrane region" description="Helical" evidence="1">
    <location>
        <begin position="51"/>
        <end position="76"/>
    </location>
</feature>
<keyword evidence="1" id="KW-0472">Membrane</keyword>
<reference evidence="2 3" key="1">
    <citation type="submission" date="2024-09" db="EMBL/GenBank/DDBJ databases">
        <authorList>
            <person name="Sun Q."/>
            <person name="Mori K."/>
        </authorList>
    </citation>
    <scope>NUCLEOTIDE SEQUENCE [LARGE SCALE GENOMIC DNA]</scope>
    <source>
        <strain evidence="2 3">JCM 3307</strain>
    </source>
</reference>
<keyword evidence="1" id="KW-1133">Transmembrane helix</keyword>
<comment type="caution">
    <text evidence="2">The sequence shown here is derived from an EMBL/GenBank/DDBJ whole genome shotgun (WGS) entry which is preliminary data.</text>
</comment>